<dbReference type="CDD" id="cd03017">
    <property type="entry name" value="PRX_BCP"/>
    <property type="match status" value="1"/>
</dbReference>
<comment type="function">
    <text evidence="1">Thiol-specific peroxidase that catalyzes the reduction of hydrogen peroxide and organic hydroperoxides to water and alcohols, respectively. Plays a role in cell protection against oxidative stress by detoxifying peroxides and as sensor of hydrogen peroxide-mediated signaling events.</text>
</comment>
<keyword evidence="15" id="KW-1185">Reference proteome</keyword>
<sequence>MNIGDVVVDFELLDQNGTPQRLSELAHKGAVALFFYPLAGSGGCTKEACTFRDMAGEFADLGASIVGISTDSPTKQLEFATKNRLGYPLLSDPQGEVADQFGVRRRLLAKTLPSKRATFVVDSSLRIRFQLSNETNMGIHAAGALEALATRGSAW</sequence>
<comment type="caution">
    <text evidence="14">The sequence shown here is derived from an EMBL/GenBank/DDBJ whole genome shotgun (WGS) entry which is preliminary data.</text>
</comment>
<comment type="similarity">
    <text evidence="10">Belongs to the peroxiredoxin family. BCP/PrxQ subfamily.</text>
</comment>
<dbReference type="PANTHER" id="PTHR42801">
    <property type="entry name" value="THIOREDOXIN-DEPENDENT PEROXIDE REDUCTASE"/>
    <property type="match status" value="1"/>
</dbReference>
<dbReference type="PIRSF" id="PIRSF000239">
    <property type="entry name" value="AHPC"/>
    <property type="match status" value="1"/>
</dbReference>
<keyword evidence="5" id="KW-0049">Antioxidant</keyword>
<dbReference type="GO" id="GO:0140824">
    <property type="term" value="F:thioredoxin-dependent peroxiredoxin activity"/>
    <property type="evidence" value="ECO:0007669"/>
    <property type="project" value="UniProtKB-EC"/>
</dbReference>
<dbReference type="Proteomes" id="UP001595773">
    <property type="component" value="Unassembled WGS sequence"/>
</dbReference>
<comment type="subunit">
    <text evidence="2">Monomer.</text>
</comment>
<evidence type="ECO:0000256" key="4">
    <source>
        <dbReference type="ARBA" id="ARBA00022559"/>
    </source>
</evidence>
<dbReference type="Gene3D" id="3.40.30.10">
    <property type="entry name" value="Glutaredoxin"/>
    <property type="match status" value="1"/>
</dbReference>
<protein>
    <recommendedName>
        <fullName evidence="3">thioredoxin-dependent peroxiredoxin</fullName>
        <ecNumber evidence="3">1.11.1.24</ecNumber>
    </recommendedName>
    <alternativeName>
        <fullName evidence="11">Bacterioferritin comigratory protein</fullName>
    </alternativeName>
    <alternativeName>
        <fullName evidence="9">Thioredoxin peroxidase</fullName>
    </alternativeName>
</protein>
<evidence type="ECO:0000256" key="10">
    <source>
        <dbReference type="ARBA" id="ARBA00038489"/>
    </source>
</evidence>
<keyword evidence="8" id="KW-0676">Redox-active center</keyword>
<keyword evidence="7" id="KW-1015">Disulfide bond</keyword>
<evidence type="ECO:0000256" key="8">
    <source>
        <dbReference type="ARBA" id="ARBA00023284"/>
    </source>
</evidence>
<evidence type="ECO:0000256" key="6">
    <source>
        <dbReference type="ARBA" id="ARBA00023002"/>
    </source>
</evidence>
<name>A0ABV8R0A2_9MICC</name>
<dbReference type="EMBL" id="JBHSCQ010000008">
    <property type="protein sequence ID" value="MFC4265427.1"/>
    <property type="molecule type" value="Genomic_DNA"/>
</dbReference>
<evidence type="ECO:0000256" key="3">
    <source>
        <dbReference type="ARBA" id="ARBA00013017"/>
    </source>
</evidence>
<keyword evidence="6 14" id="KW-0560">Oxidoreductase</keyword>
<dbReference type="InterPro" id="IPR013766">
    <property type="entry name" value="Thioredoxin_domain"/>
</dbReference>
<dbReference type="InterPro" id="IPR000866">
    <property type="entry name" value="AhpC/TSA"/>
</dbReference>
<evidence type="ECO:0000256" key="11">
    <source>
        <dbReference type="ARBA" id="ARBA00041373"/>
    </source>
</evidence>
<comment type="catalytic activity">
    <reaction evidence="12">
        <text>a hydroperoxide + [thioredoxin]-dithiol = an alcohol + [thioredoxin]-disulfide + H2O</text>
        <dbReference type="Rhea" id="RHEA:62620"/>
        <dbReference type="Rhea" id="RHEA-COMP:10698"/>
        <dbReference type="Rhea" id="RHEA-COMP:10700"/>
        <dbReference type="ChEBI" id="CHEBI:15377"/>
        <dbReference type="ChEBI" id="CHEBI:29950"/>
        <dbReference type="ChEBI" id="CHEBI:30879"/>
        <dbReference type="ChEBI" id="CHEBI:35924"/>
        <dbReference type="ChEBI" id="CHEBI:50058"/>
        <dbReference type="EC" id="1.11.1.24"/>
    </reaction>
</comment>
<dbReference type="PANTHER" id="PTHR42801:SF8">
    <property type="entry name" value="PEROXIREDOXIN RV1608C-RELATED"/>
    <property type="match status" value="1"/>
</dbReference>
<organism evidence="14 15">
    <name type="scientific">Arthrobacter cryoconiti</name>
    <dbReference type="NCBI Taxonomy" id="748907"/>
    <lineage>
        <taxon>Bacteria</taxon>
        <taxon>Bacillati</taxon>
        <taxon>Actinomycetota</taxon>
        <taxon>Actinomycetes</taxon>
        <taxon>Micrococcales</taxon>
        <taxon>Micrococcaceae</taxon>
        <taxon>Arthrobacter</taxon>
    </lineage>
</organism>
<evidence type="ECO:0000313" key="14">
    <source>
        <dbReference type="EMBL" id="MFC4265427.1"/>
    </source>
</evidence>
<dbReference type="InterPro" id="IPR036249">
    <property type="entry name" value="Thioredoxin-like_sf"/>
</dbReference>
<evidence type="ECO:0000256" key="1">
    <source>
        <dbReference type="ARBA" id="ARBA00003330"/>
    </source>
</evidence>
<evidence type="ECO:0000256" key="7">
    <source>
        <dbReference type="ARBA" id="ARBA00023157"/>
    </source>
</evidence>
<evidence type="ECO:0000256" key="9">
    <source>
        <dbReference type="ARBA" id="ARBA00032824"/>
    </source>
</evidence>
<evidence type="ECO:0000256" key="2">
    <source>
        <dbReference type="ARBA" id="ARBA00011245"/>
    </source>
</evidence>
<dbReference type="InterPro" id="IPR050924">
    <property type="entry name" value="Peroxiredoxin_BCP/PrxQ"/>
</dbReference>
<evidence type="ECO:0000313" key="15">
    <source>
        <dbReference type="Proteomes" id="UP001595773"/>
    </source>
</evidence>
<proteinExistence type="inferred from homology"/>
<accession>A0ABV8R0A2</accession>
<evidence type="ECO:0000256" key="12">
    <source>
        <dbReference type="ARBA" id="ARBA00049091"/>
    </source>
</evidence>
<dbReference type="PROSITE" id="PS51352">
    <property type="entry name" value="THIOREDOXIN_2"/>
    <property type="match status" value="1"/>
</dbReference>
<dbReference type="InterPro" id="IPR024706">
    <property type="entry name" value="Peroxiredoxin_AhpC-typ"/>
</dbReference>
<dbReference type="EC" id="1.11.1.24" evidence="3"/>
<dbReference type="Pfam" id="PF00578">
    <property type="entry name" value="AhpC-TSA"/>
    <property type="match status" value="1"/>
</dbReference>
<dbReference type="RefSeq" id="WP_230068529.1">
    <property type="nucleotide sequence ID" value="NZ_BAABLL010000005.1"/>
</dbReference>
<keyword evidence="4 14" id="KW-0575">Peroxidase</keyword>
<reference evidence="15" key="1">
    <citation type="journal article" date="2019" name="Int. J. Syst. Evol. Microbiol.">
        <title>The Global Catalogue of Microorganisms (GCM) 10K type strain sequencing project: providing services to taxonomists for standard genome sequencing and annotation.</title>
        <authorList>
            <consortium name="The Broad Institute Genomics Platform"/>
            <consortium name="The Broad Institute Genome Sequencing Center for Infectious Disease"/>
            <person name="Wu L."/>
            <person name="Ma J."/>
        </authorList>
    </citation>
    <scope>NUCLEOTIDE SEQUENCE [LARGE SCALE GENOMIC DNA]</scope>
    <source>
        <strain evidence="15">CGMCC 1.10698</strain>
    </source>
</reference>
<dbReference type="SUPFAM" id="SSF52833">
    <property type="entry name" value="Thioredoxin-like"/>
    <property type="match status" value="1"/>
</dbReference>
<evidence type="ECO:0000259" key="13">
    <source>
        <dbReference type="PROSITE" id="PS51352"/>
    </source>
</evidence>
<gene>
    <name evidence="14" type="ORF">ACFOW9_07410</name>
</gene>
<feature type="domain" description="Thioredoxin" evidence="13">
    <location>
        <begin position="1"/>
        <end position="150"/>
    </location>
</feature>
<evidence type="ECO:0000256" key="5">
    <source>
        <dbReference type="ARBA" id="ARBA00022862"/>
    </source>
</evidence>